<dbReference type="EMBL" id="BK015488">
    <property type="protein sequence ID" value="DAE09470.1"/>
    <property type="molecule type" value="Genomic_DNA"/>
</dbReference>
<evidence type="ECO:0000313" key="1">
    <source>
        <dbReference type="EMBL" id="DAE09470.1"/>
    </source>
</evidence>
<protein>
    <submittedName>
        <fullName evidence="1">Uncharacterized protein</fullName>
    </submittedName>
</protein>
<organism evidence="1">
    <name type="scientific">Siphoviridae sp. ct96x5</name>
    <dbReference type="NCBI Taxonomy" id="2825367"/>
    <lineage>
        <taxon>Viruses</taxon>
        <taxon>Duplodnaviria</taxon>
        <taxon>Heunggongvirae</taxon>
        <taxon>Uroviricota</taxon>
        <taxon>Caudoviricetes</taxon>
    </lineage>
</organism>
<name>A0A8S5PQU9_9CAUD</name>
<reference evidence="1" key="1">
    <citation type="journal article" date="2021" name="Proc. Natl. Acad. Sci. U.S.A.">
        <title>A Catalog of Tens of Thousands of Viruses from Human Metagenomes Reveals Hidden Associations with Chronic Diseases.</title>
        <authorList>
            <person name="Tisza M.J."/>
            <person name="Buck C.B."/>
        </authorList>
    </citation>
    <scope>NUCLEOTIDE SEQUENCE</scope>
    <source>
        <strain evidence="1">Ct96x5</strain>
    </source>
</reference>
<proteinExistence type="predicted"/>
<sequence length="378" mass="42824">MSKPVLYAISAFDAKKEHIFTFSYSGEQIISTHARIYNNETGAIVYTGTCETSKPYFILPAGAISNSNVPYNIDIRVRINADDIAYSEYSDKVQFWCITTPTFAFNGLSAASINTIRDSSYNLSLQYVPADGETEQLDSYEYFLYNNLKNTVDTSGVFYTLGKSFVLSYLSDDANYYVRATGITQNGMKLDTGYVPIYVHYEVSNTYLAVDPTNRFRYGDILVKSNIVSVDGWANPEPEKYITMDDTKAQMTRIGVDLMDDGSFVVFDENFVIPENFDMELILMKFKPNRKFTTISGKDAFVELHMVQRKFNDDESIYTYVILLEKTKMYTVQSNRIVYDGTSFLTVSLKCANGLYEVKLTEGANVDTEIKTASEVEQ</sequence>
<accession>A0A8S5PQU9</accession>